<evidence type="ECO:0000313" key="2">
    <source>
        <dbReference type="EMBL" id="CEK48867.1"/>
    </source>
</evidence>
<proteinExistence type="predicted"/>
<gene>
    <name evidence="2" type="primary">ORF5443</name>
</gene>
<sequence>AEPVVLQPREKDISVIQDEVGCLSNHISGRKFESNSESLAVITQVLQPTSDSLTSEPGMLDDSSVSLTQFSHKSVESSVAYKPCTNISELNNETLSKSDITIGDKEIVTLESSTEMNIEDSEPVSLSNLKNKMVDNKTIIPQSSSEKTAAHVESVVPSSSSEKIIVDAPPSISIEKKTEDAVPSSSSEKKIIDTETVIFTPSSENKIE</sequence>
<dbReference type="AlphaFoldDB" id="A0A0B6XXT8"/>
<feature type="compositionally biased region" description="Low complexity" evidence="1">
    <location>
        <begin position="153"/>
        <end position="162"/>
    </location>
</feature>
<feature type="region of interest" description="Disordered" evidence="1">
    <location>
        <begin position="153"/>
        <end position="189"/>
    </location>
</feature>
<feature type="non-terminal residue" evidence="2">
    <location>
        <position position="208"/>
    </location>
</feature>
<accession>A0A0B6XXT8</accession>
<evidence type="ECO:0000256" key="1">
    <source>
        <dbReference type="SAM" id="MobiDB-lite"/>
    </source>
</evidence>
<organism evidence="2">
    <name type="scientific">Arion vulgaris</name>
    <dbReference type="NCBI Taxonomy" id="1028688"/>
    <lineage>
        <taxon>Eukaryota</taxon>
        <taxon>Metazoa</taxon>
        <taxon>Spiralia</taxon>
        <taxon>Lophotrochozoa</taxon>
        <taxon>Mollusca</taxon>
        <taxon>Gastropoda</taxon>
        <taxon>Heterobranchia</taxon>
        <taxon>Euthyneura</taxon>
        <taxon>Panpulmonata</taxon>
        <taxon>Eupulmonata</taxon>
        <taxon>Stylommatophora</taxon>
        <taxon>Helicina</taxon>
        <taxon>Arionoidea</taxon>
        <taxon>Arionidae</taxon>
        <taxon>Arion</taxon>
    </lineage>
</organism>
<dbReference type="EMBL" id="HACG01002002">
    <property type="protein sequence ID" value="CEK48867.1"/>
    <property type="molecule type" value="Transcribed_RNA"/>
</dbReference>
<protein>
    <submittedName>
        <fullName evidence="2">Uncharacterized protein</fullName>
    </submittedName>
</protein>
<reference evidence="2" key="1">
    <citation type="submission" date="2014-12" db="EMBL/GenBank/DDBJ databases">
        <title>Insight into the proteome of Arion vulgaris.</title>
        <authorList>
            <person name="Aradska J."/>
            <person name="Bulat T."/>
            <person name="Smidak R."/>
            <person name="Sarate P."/>
            <person name="Gangsoo J."/>
            <person name="Sialana F."/>
            <person name="Bilban M."/>
            <person name="Lubec G."/>
        </authorList>
    </citation>
    <scope>NUCLEOTIDE SEQUENCE</scope>
    <source>
        <tissue evidence="2">Skin</tissue>
    </source>
</reference>
<name>A0A0B6XXT8_9EUPU</name>
<feature type="non-terminal residue" evidence="2">
    <location>
        <position position="1"/>
    </location>
</feature>